<dbReference type="SUPFAM" id="SSF54001">
    <property type="entry name" value="Cysteine proteinases"/>
    <property type="match status" value="1"/>
</dbReference>
<evidence type="ECO:0000313" key="5">
    <source>
        <dbReference type="EMBL" id="RWR73125.1"/>
    </source>
</evidence>
<feature type="domain" description="Ubiquitin-like protease family profile" evidence="4">
    <location>
        <begin position="638"/>
        <end position="800"/>
    </location>
</feature>
<dbReference type="InterPro" id="IPR044824">
    <property type="entry name" value="MAIN-like"/>
</dbReference>
<name>A0A3S3MAZ8_9MAGN</name>
<dbReference type="GO" id="GO:0008234">
    <property type="term" value="F:cysteine-type peptidase activity"/>
    <property type="evidence" value="ECO:0007669"/>
    <property type="project" value="InterPro"/>
</dbReference>
<reference evidence="5 6" key="1">
    <citation type="journal article" date="2019" name="Nat. Plants">
        <title>Stout camphor tree genome fills gaps in understanding of flowering plant genome evolution.</title>
        <authorList>
            <person name="Chaw S.M."/>
            <person name="Liu Y.C."/>
            <person name="Wu Y.W."/>
            <person name="Wang H.Y."/>
            <person name="Lin C.I."/>
            <person name="Wu C.S."/>
            <person name="Ke H.M."/>
            <person name="Chang L.Y."/>
            <person name="Hsu C.Y."/>
            <person name="Yang H.T."/>
            <person name="Sudianto E."/>
            <person name="Hsu M.H."/>
            <person name="Wu K.P."/>
            <person name="Wang L.N."/>
            <person name="Leebens-Mack J.H."/>
            <person name="Tsai I.J."/>
        </authorList>
    </citation>
    <scope>NUCLEOTIDE SEQUENCE [LARGE SCALE GENOMIC DNA]</scope>
    <source>
        <strain evidence="6">cv. Chaw 1501</strain>
        <tissue evidence="5">Young leaves</tissue>
    </source>
</reference>
<dbReference type="PROSITE" id="PS50600">
    <property type="entry name" value="ULP_PROTEASE"/>
    <property type="match status" value="1"/>
</dbReference>
<dbReference type="Pfam" id="PF02902">
    <property type="entry name" value="Peptidase_C48"/>
    <property type="match status" value="1"/>
</dbReference>
<comment type="similarity">
    <text evidence="1">Belongs to the peptidase C48 family.</text>
</comment>
<dbReference type="GO" id="GO:0006508">
    <property type="term" value="P:proteolysis"/>
    <property type="evidence" value="ECO:0007669"/>
    <property type="project" value="UniProtKB-KW"/>
</dbReference>
<dbReference type="PANTHER" id="PTHR46033:SF8">
    <property type="entry name" value="PROTEIN MAINTENANCE OF MERISTEMS-LIKE"/>
    <property type="match status" value="1"/>
</dbReference>
<evidence type="ECO:0000256" key="2">
    <source>
        <dbReference type="ARBA" id="ARBA00022670"/>
    </source>
</evidence>
<evidence type="ECO:0000313" key="6">
    <source>
        <dbReference type="Proteomes" id="UP000283530"/>
    </source>
</evidence>
<dbReference type="Gene3D" id="3.40.395.10">
    <property type="entry name" value="Adenoviral Proteinase, Chain A"/>
    <property type="match status" value="1"/>
</dbReference>
<evidence type="ECO:0000259" key="4">
    <source>
        <dbReference type="PROSITE" id="PS50600"/>
    </source>
</evidence>
<keyword evidence="5" id="KW-0808">Transferase</keyword>
<evidence type="ECO:0000256" key="1">
    <source>
        <dbReference type="ARBA" id="ARBA00005234"/>
    </source>
</evidence>
<dbReference type="EMBL" id="QPKB01000001">
    <property type="protein sequence ID" value="RWR73125.1"/>
    <property type="molecule type" value="Genomic_DNA"/>
</dbReference>
<dbReference type="OrthoDB" id="1503671at2759"/>
<dbReference type="AlphaFoldDB" id="A0A3S3MAZ8"/>
<keyword evidence="6" id="KW-1185">Reference proteome</keyword>
<keyword evidence="5" id="KW-0032">Aminotransferase</keyword>
<dbReference type="GO" id="GO:0008483">
    <property type="term" value="F:transaminase activity"/>
    <property type="evidence" value="ECO:0007669"/>
    <property type="project" value="UniProtKB-KW"/>
</dbReference>
<accession>A0A3S3MAZ8</accession>
<organism evidence="5 6">
    <name type="scientific">Cinnamomum micranthum f. kanehirae</name>
    <dbReference type="NCBI Taxonomy" id="337451"/>
    <lineage>
        <taxon>Eukaryota</taxon>
        <taxon>Viridiplantae</taxon>
        <taxon>Streptophyta</taxon>
        <taxon>Embryophyta</taxon>
        <taxon>Tracheophyta</taxon>
        <taxon>Spermatophyta</taxon>
        <taxon>Magnoliopsida</taxon>
        <taxon>Magnoliidae</taxon>
        <taxon>Laurales</taxon>
        <taxon>Lauraceae</taxon>
        <taxon>Cinnamomum</taxon>
    </lineage>
</organism>
<sequence>MKIHHGIIWALVERWRPETNTFHFNFGEATITLEDVAYIYGLPIDGRLVTGRTISRVEKMRALCYELLGTVPNQTLDCMGAQIKYTWFRLHFGRCPEGAPEEIVQRYTRAYLFCLVAQQICSNTSGSRGNGYLLELFRTFERYAWGPACLANLYRTLGKATRLKDGIRTLTGPLQLLPIWAFSRMKIGRPIERDWDRIEFTFPLCLMWHERLKGFNLLSNTSSVREQLDKQEDKDNFVWQPYIQYGDRLLEHVEDEEMALFGSQTVLIYFGVFENHNVCRVMKQFGLRQTIPPTWKPPLFRDERGSTSARDYQIRRKEINRMWEDRWQNIIDGEPDDTAHHSDEYLAWYRGITRLRIGRGTGNMDAPRNVVEDQSVVKVRAFVERVIAPLGTIDENMDPIILAKALRSVHSKLCKFHASCATGFDKLDIEECLKDETNEAQQGQDTCGLTVAPTVAPTSSAGLPQDTETSSYVEPLLESSPTQLQVQTPTSVENVLLESASQVHFQTPTSVEALFISSPSQVHVQTPTSVEDVNQSSPSHSNLTQTGAHVSTPTIMPEQHVVSSIKKRDINSIVARVKGLGRKNRAIPIKFDPYQLTRKRSRLEPNPDYALTDRDRAIMNLFWDHYTAKRSWMDTWCQPVKPKDLRGILSPNWMDTHMMDEWFKNVREKATDSHFFPSNLADLYIHRAEHLYYTAFGVEPFLSCRFSQIRTMIFPIVRNGHFFLIVGFVDHGRFEYYNSIMGRDGDRQFAEEFTIFLKSCFMGLGWDDPSSWALEDAENCPQQENINDCGIFVMAFAEHAALRRKVALTQADIWYYRQRIVIDIYARQWEMADVVEDENALETNAVTEEKG</sequence>
<evidence type="ECO:0000256" key="3">
    <source>
        <dbReference type="ARBA" id="ARBA00022801"/>
    </source>
</evidence>
<keyword evidence="2" id="KW-0645">Protease</keyword>
<dbReference type="InterPro" id="IPR003653">
    <property type="entry name" value="Peptidase_C48_C"/>
</dbReference>
<comment type="caution">
    <text evidence="5">The sequence shown here is derived from an EMBL/GenBank/DDBJ whole genome shotgun (WGS) entry which is preliminary data.</text>
</comment>
<dbReference type="InterPro" id="IPR019557">
    <property type="entry name" value="AminoTfrase-like_pln_mobile"/>
</dbReference>
<protein>
    <submittedName>
        <fullName evidence="5">Putative aminotransferase-like, plant mobile domain-containing protein</fullName>
    </submittedName>
</protein>
<dbReference type="InterPro" id="IPR038765">
    <property type="entry name" value="Papain-like_cys_pep_sf"/>
</dbReference>
<proteinExistence type="inferred from homology"/>
<dbReference type="Pfam" id="PF10536">
    <property type="entry name" value="PMD"/>
    <property type="match status" value="1"/>
</dbReference>
<keyword evidence="3" id="KW-0378">Hydrolase</keyword>
<dbReference type="GO" id="GO:0010073">
    <property type="term" value="P:meristem maintenance"/>
    <property type="evidence" value="ECO:0007669"/>
    <property type="project" value="InterPro"/>
</dbReference>
<dbReference type="PANTHER" id="PTHR46033">
    <property type="entry name" value="PROTEIN MAIN-LIKE 2"/>
    <property type="match status" value="1"/>
</dbReference>
<gene>
    <name evidence="5" type="ORF">CKAN_00137800</name>
</gene>
<dbReference type="Proteomes" id="UP000283530">
    <property type="component" value="Unassembled WGS sequence"/>
</dbReference>